<evidence type="ECO:0000256" key="7">
    <source>
        <dbReference type="ARBA" id="ARBA00023014"/>
    </source>
</evidence>
<dbReference type="Pfam" id="PF04055">
    <property type="entry name" value="Radical_SAM"/>
    <property type="match status" value="1"/>
</dbReference>
<dbReference type="InterPro" id="IPR023885">
    <property type="entry name" value="4Fe4S-binding_SPASM_dom"/>
</dbReference>
<dbReference type="PANTHER" id="PTHR11228">
    <property type="entry name" value="RADICAL SAM DOMAIN PROTEIN"/>
    <property type="match status" value="1"/>
</dbReference>
<dbReference type="InterPro" id="IPR058240">
    <property type="entry name" value="rSAM_sf"/>
</dbReference>
<dbReference type="NCBIfam" id="TIGR04085">
    <property type="entry name" value="rSAM_more_4Fe4S"/>
    <property type="match status" value="1"/>
</dbReference>
<dbReference type="SUPFAM" id="SSF102114">
    <property type="entry name" value="Radical SAM enzymes"/>
    <property type="match status" value="1"/>
</dbReference>
<organism evidence="9 10">
    <name type="scientific">Nonomuraea typhae</name>
    <dbReference type="NCBI Taxonomy" id="2603600"/>
    <lineage>
        <taxon>Bacteria</taxon>
        <taxon>Bacillati</taxon>
        <taxon>Actinomycetota</taxon>
        <taxon>Actinomycetes</taxon>
        <taxon>Streptosporangiales</taxon>
        <taxon>Streptosporangiaceae</taxon>
        <taxon>Nonomuraea</taxon>
    </lineage>
</organism>
<dbReference type="InterPro" id="IPR000385">
    <property type="entry name" value="MoaA_NifB_PqqE_Fe-S-bd_CS"/>
</dbReference>
<dbReference type="SMART" id="SM00729">
    <property type="entry name" value="Elp3"/>
    <property type="match status" value="1"/>
</dbReference>
<dbReference type="Proteomes" id="UP001612741">
    <property type="component" value="Unassembled WGS sequence"/>
</dbReference>
<dbReference type="SFLD" id="SFLDG01386">
    <property type="entry name" value="main_SPASM_domain-containing"/>
    <property type="match status" value="1"/>
</dbReference>
<keyword evidence="10" id="KW-1185">Reference proteome</keyword>
<evidence type="ECO:0000256" key="1">
    <source>
        <dbReference type="ARBA" id="ARBA00001966"/>
    </source>
</evidence>
<evidence type="ECO:0000256" key="4">
    <source>
        <dbReference type="ARBA" id="ARBA00022723"/>
    </source>
</evidence>
<dbReference type="PROSITE" id="PS01305">
    <property type="entry name" value="MOAA_NIFB_PQQE"/>
    <property type="match status" value="1"/>
</dbReference>
<keyword evidence="6" id="KW-0408">Iron</keyword>
<dbReference type="InterPro" id="IPR013785">
    <property type="entry name" value="Aldolase_TIM"/>
</dbReference>
<dbReference type="InterPro" id="IPR006638">
    <property type="entry name" value="Elp3/MiaA/NifB-like_rSAM"/>
</dbReference>
<keyword evidence="3" id="KW-0949">S-adenosyl-L-methionine</keyword>
<evidence type="ECO:0000313" key="9">
    <source>
        <dbReference type="EMBL" id="MFI6502402.1"/>
    </source>
</evidence>
<dbReference type="SFLD" id="SFLDS00029">
    <property type="entry name" value="Radical_SAM"/>
    <property type="match status" value="2"/>
</dbReference>
<dbReference type="InterPro" id="IPR054666">
    <property type="entry name" value="Sacti_mat_StsB"/>
</dbReference>
<sequence length="486" mass="53795">MPGKLAGNRALFEVPADLTYFVHGTKYLVVNPQIGGRCLLDAREFGVLEALARFRVNGEPVPPDESAEAERTLAKLILNWIVYYNGNRPKRELTEPSLNQVYYAITDGCNLRCPYCYASSEKCLPGELNTEESLGLVTQVAEIGAKLLIFTGGEPMLRKDLFQIVEHANRSGLKCNIITNATMIRTREQADRFAELFNSVTISVDGGTAEAHDRTRGEGSFDKTHRALRLLNEVGVVPKINHIVTSDNVDELESFATFADGLDVHSVRLMYHNKLGRGVDDDYDFGWEDHLKIQHTSWTSPVTGCLRLDGPKPLTQCSIRANCGMGGNEIYINSLGDVYPCKLVTGRAQHAGNVRQKPLAEIFGNPVLREMRTSTVYGGDYHADCAKCYVKPFCGGGCRATHMSESGDPRRNSRHQCRILRHGIATQLWLENGVTSEQLVADHTEMTTPHLVAGGGVHPVYEDWKTYVPPSPEAISVRELLPITPV</sequence>
<dbReference type="InterPro" id="IPR007197">
    <property type="entry name" value="rSAM"/>
</dbReference>
<feature type="domain" description="Radical SAM core" evidence="8">
    <location>
        <begin position="95"/>
        <end position="312"/>
    </location>
</feature>
<dbReference type="PROSITE" id="PS51918">
    <property type="entry name" value="RADICAL_SAM"/>
    <property type="match status" value="1"/>
</dbReference>
<accession>A0ABW7Z2J5</accession>
<evidence type="ECO:0000313" key="10">
    <source>
        <dbReference type="Proteomes" id="UP001612741"/>
    </source>
</evidence>
<reference evidence="9 10" key="1">
    <citation type="submission" date="2024-10" db="EMBL/GenBank/DDBJ databases">
        <title>The Natural Products Discovery Center: Release of the First 8490 Sequenced Strains for Exploring Actinobacteria Biosynthetic Diversity.</title>
        <authorList>
            <person name="Kalkreuter E."/>
            <person name="Kautsar S.A."/>
            <person name="Yang D."/>
            <person name="Bader C.D."/>
            <person name="Teijaro C.N."/>
            <person name="Fluegel L."/>
            <person name="Davis C.M."/>
            <person name="Simpson J.R."/>
            <person name="Lauterbach L."/>
            <person name="Steele A.D."/>
            <person name="Gui C."/>
            <person name="Meng S."/>
            <person name="Li G."/>
            <person name="Viehrig K."/>
            <person name="Ye F."/>
            <person name="Su P."/>
            <person name="Kiefer A.F."/>
            <person name="Nichols A."/>
            <person name="Cepeda A.J."/>
            <person name="Yan W."/>
            <person name="Fan B."/>
            <person name="Jiang Y."/>
            <person name="Adhikari A."/>
            <person name="Zheng C.-J."/>
            <person name="Schuster L."/>
            <person name="Cowan T.M."/>
            <person name="Smanski M.J."/>
            <person name="Chevrette M.G."/>
            <person name="De Carvalho L.P.S."/>
            <person name="Shen B."/>
        </authorList>
    </citation>
    <scope>NUCLEOTIDE SEQUENCE [LARGE SCALE GENOMIC DNA]</scope>
    <source>
        <strain evidence="9 10">NPDC050545</strain>
    </source>
</reference>
<name>A0ABW7Z2J5_9ACTN</name>
<evidence type="ECO:0000259" key="8">
    <source>
        <dbReference type="PROSITE" id="PS51918"/>
    </source>
</evidence>
<evidence type="ECO:0000256" key="2">
    <source>
        <dbReference type="ARBA" id="ARBA00022485"/>
    </source>
</evidence>
<dbReference type="PANTHER" id="PTHR11228:SF7">
    <property type="entry name" value="PQQA PEPTIDE CYCLASE"/>
    <property type="match status" value="1"/>
</dbReference>
<keyword evidence="2" id="KW-0004">4Fe-4S</keyword>
<dbReference type="SFLD" id="SFLDG01387">
    <property type="entry name" value="BtrN-like_SPASM_domain_contain"/>
    <property type="match status" value="1"/>
</dbReference>
<dbReference type="CDD" id="cd01335">
    <property type="entry name" value="Radical_SAM"/>
    <property type="match status" value="1"/>
</dbReference>
<comment type="caution">
    <text evidence="9">The sequence shown here is derived from an EMBL/GenBank/DDBJ whole genome shotgun (WGS) entry which is preliminary data.</text>
</comment>
<keyword evidence="4" id="KW-0479">Metal-binding</keyword>
<keyword evidence="7" id="KW-0411">Iron-sulfur</keyword>
<dbReference type="NCBIfam" id="NF045574">
    <property type="entry name" value="sacti_mat_StsB"/>
    <property type="match status" value="1"/>
</dbReference>
<dbReference type="Pfam" id="PF13186">
    <property type="entry name" value="SPASM"/>
    <property type="match status" value="1"/>
</dbReference>
<dbReference type="InterPro" id="IPR050377">
    <property type="entry name" value="Radical_SAM_PqqE_MftC-like"/>
</dbReference>
<keyword evidence="5" id="KW-0560">Oxidoreductase</keyword>
<evidence type="ECO:0000256" key="5">
    <source>
        <dbReference type="ARBA" id="ARBA00023002"/>
    </source>
</evidence>
<protein>
    <submittedName>
        <fullName evidence="9">StsB family radical SAM/SPASM domain sactipeptide maturase</fullName>
    </submittedName>
</protein>
<comment type="cofactor">
    <cofactor evidence="1">
        <name>[4Fe-4S] cluster</name>
        <dbReference type="ChEBI" id="CHEBI:49883"/>
    </cofactor>
</comment>
<dbReference type="RefSeq" id="WP_397087636.1">
    <property type="nucleotide sequence ID" value="NZ_JBITGY010000009.1"/>
</dbReference>
<dbReference type="EMBL" id="JBITGY010000009">
    <property type="protein sequence ID" value="MFI6502402.1"/>
    <property type="molecule type" value="Genomic_DNA"/>
</dbReference>
<dbReference type="InterPro" id="IPR034391">
    <property type="entry name" value="AdoMet-like_SPASM_containing"/>
</dbReference>
<proteinExistence type="predicted"/>
<evidence type="ECO:0000256" key="6">
    <source>
        <dbReference type="ARBA" id="ARBA00023004"/>
    </source>
</evidence>
<dbReference type="Gene3D" id="3.20.20.70">
    <property type="entry name" value="Aldolase class I"/>
    <property type="match status" value="1"/>
</dbReference>
<gene>
    <name evidence="9" type="primary">stsB</name>
    <name evidence="9" type="ORF">ACIBG2_33845</name>
</gene>
<evidence type="ECO:0000256" key="3">
    <source>
        <dbReference type="ARBA" id="ARBA00022691"/>
    </source>
</evidence>
<dbReference type="SFLD" id="SFLDG01067">
    <property type="entry name" value="SPASM/twitch_domain_containing"/>
    <property type="match status" value="2"/>
</dbReference>